<sequence length="111" mass="11878">MSDHNDGGKKQSRHSDASSPLPRDSGVLGSQVSGGGSFTTLQGGGLKPNSSTAAEVLELKQMLASAKEALSLQKQEVQNMQNDVYTKEGENSILRGKLKDSSEQFEVLRNE</sequence>
<protein>
    <submittedName>
        <fullName evidence="3">Uncharacterized protein</fullName>
    </submittedName>
</protein>
<feature type="compositionally biased region" description="Basic and acidic residues" evidence="2">
    <location>
        <begin position="1"/>
        <end position="16"/>
    </location>
</feature>
<dbReference type="EMBL" id="KQ241800">
    <property type="protein sequence ID" value="KNC83923.1"/>
    <property type="molecule type" value="Genomic_DNA"/>
</dbReference>
<organism evidence="3 4">
    <name type="scientific">Sphaeroforma arctica JP610</name>
    <dbReference type="NCBI Taxonomy" id="667725"/>
    <lineage>
        <taxon>Eukaryota</taxon>
        <taxon>Ichthyosporea</taxon>
        <taxon>Ichthyophonida</taxon>
        <taxon>Sphaeroforma</taxon>
    </lineage>
</organism>
<feature type="non-terminal residue" evidence="3">
    <location>
        <position position="111"/>
    </location>
</feature>
<keyword evidence="1" id="KW-0175">Coiled coil</keyword>
<evidence type="ECO:0000313" key="4">
    <source>
        <dbReference type="Proteomes" id="UP000054560"/>
    </source>
</evidence>
<dbReference type="AlphaFoldDB" id="A0A0L0G6R0"/>
<evidence type="ECO:0000256" key="2">
    <source>
        <dbReference type="SAM" id="MobiDB-lite"/>
    </source>
</evidence>
<gene>
    <name evidence="3" type="ORF">SARC_03838</name>
</gene>
<dbReference type="GeneID" id="25904342"/>
<feature type="coiled-coil region" evidence="1">
    <location>
        <begin position="56"/>
        <end position="83"/>
    </location>
</feature>
<name>A0A0L0G6R0_9EUKA</name>
<evidence type="ECO:0000313" key="3">
    <source>
        <dbReference type="EMBL" id="KNC83923.1"/>
    </source>
</evidence>
<proteinExistence type="predicted"/>
<reference evidence="3 4" key="1">
    <citation type="submission" date="2011-02" db="EMBL/GenBank/DDBJ databases">
        <title>The Genome Sequence of Sphaeroforma arctica JP610.</title>
        <authorList>
            <consortium name="The Broad Institute Genome Sequencing Platform"/>
            <person name="Russ C."/>
            <person name="Cuomo C."/>
            <person name="Young S.K."/>
            <person name="Zeng Q."/>
            <person name="Gargeya S."/>
            <person name="Alvarado L."/>
            <person name="Berlin A."/>
            <person name="Chapman S.B."/>
            <person name="Chen Z."/>
            <person name="Freedman E."/>
            <person name="Gellesch M."/>
            <person name="Goldberg J."/>
            <person name="Griggs A."/>
            <person name="Gujja S."/>
            <person name="Heilman E."/>
            <person name="Heiman D."/>
            <person name="Howarth C."/>
            <person name="Mehta T."/>
            <person name="Neiman D."/>
            <person name="Pearson M."/>
            <person name="Roberts A."/>
            <person name="Saif S."/>
            <person name="Shea T."/>
            <person name="Shenoy N."/>
            <person name="Sisk P."/>
            <person name="Stolte C."/>
            <person name="Sykes S."/>
            <person name="White J."/>
            <person name="Yandava C."/>
            <person name="Burger G."/>
            <person name="Gray M.W."/>
            <person name="Holland P.W.H."/>
            <person name="King N."/>
            <person name="Lang F.B.F."/>
            <person name="Roger A.J."/>
            <person name="Ruiz-Trillo I."/>
            <person name="Haas B."/>
            <person name="Nusbaum C."/>
            <person name="Birren B."/>
        </authorList>
    </citation>
    <scope>NUCLEOTIDE SEQUENCE [LARGE SCALE GENOMIC DNA]</scope>
    <source>
        <strain evidence="3 4">JP610</strain>
    </source>
</reference>
<dbReference type="RefSeq" id="XP_014157825.1">
    <property type="nucleotide sequence ID" value="XM_014302350.1"/>
</dbReference>
<keyword evidence="4" id="KW-1185">Reference proteome</keyword>
<dbReference type="Proteomes" id="UP000054560">
    <property type="component" value="Unassembled WGS sequence"/>
</dbReference>
<feature type="region of interest" description="Disordered" evidence="2">
    <location>
        <begin position="1"/>
        <end position="49"/>
    </location>
</feature>
<feature type="compositionally biased region" description="Gly residues" evidence="2">
    <location>
        <begin position="32"/>
        <end position="46"/>
    </location>
</feature>
<evidence type="ECO:0000256" key="1">
    <source>
        <dbReference type="SAM" id="Coils"/>
    </source>
</evidence>
<accession>A0A0L0G6R0</accession>